<dbReference type="Pfam" id="PF13401">
    <property type="entry name" value="AAA_22"/>
    <property type="match status" value="1"/>
</dbReference>
<dbReference type="PANTHER" id="PTHR35894:SF7">
    <property type="entry name" value="GENERAL SECRETION PATHWAY PROTEIN A-RELATED"/>
    <property type="match status" value="1"/>
</dbReference>
<dbReference type="PANTHER" id="PTHR35894">
    <property type="entry name" value="GENERAL SECRETION PATHWAY PROTEIN A-RELATED"/>
    <property type="match status" value="1"/>
</dbReference>
<dbReference type="RefSeq" id="WP_316702499.1">
    <property type="nucleotide sequence ID" value="NZ_CP136336.1"/>
</dbReference>
<dbReference type="Gene3D" id="3.40.50.300">
    <property type="entry name" value="P-loop containing nucleotide triphosphate hydrolases"/>
    <property type="match status" value="1"/>
</dbReference>
<name>A0ABZ0D254_9BURK</name>
<gene>
    <name evidence="2" type="ORF">RXV79_05685</name>
</gene>
<dbReference type="EMBL" id="CP136336">
    <property type="protein sequence ID" value="WOB09551.1"/>
    <property type="molecule type" value="Genomic_DNA"/>
</dbReference>
<evidence type="ECO:0000259" key="1">
    <source>
        <dbReference type="Pfam" id="PF13401"/>
    </source>
</evidence>
<reference evidence="2 3" key="1">
    <citation type="submission" date="2023-10" db="EMBL/GenBank/DDBJ databases">
        <title>Bacteria for the degradation of biodegradable plastic PBAT(Polybutylene adipate terephthalate).</title>
        <authorList>
            <person name="Weon H.-Y."/>
            <person name="Yeon J."/>
        </authorList>
    </citation>
    <scope>NUCLEOTIDE SEQUENCE [LARGE SCALE GENOMIC DNA]</scope>
    <source>
        <strain evidence="2 3">SBD 7-3</strain>
    </source>
</reference>
<dbReference type="InterPro" id="IPR052026">
    <property type="entry name" value="ExeA_AAA_ATPase_DNA-bind"/>
</dbReference>
<dbReference type="InterPro" id="IPR049945">
    <property type="entry name" value="AAA_22"/>
</dbReference>
<accession>A0ABZ0D254</accession>
<protein>
    <submittedName>
        <fullName evidence="2">AAA family ATPase</fullName>
    </submittedName>
</protein>
<sequence>MYLAHFGLRELPFGLTPDTAYAYATRAHQEALNTLLIASAHGEGFIKITGEVGTGKTLLCRRFLASQGDEVVTCYLPNPLLTPATLLLALADELELKLSPQGSEYELLKAINEELLALAAEGKRVIFCVDEAQALPLKSLETLRLLSNLETEKRKLLQVVLLGQPELDARLALTSMRQLRQRIAFHYRLTGMDRQELRHYLHHRLHVAGRSGVELFSPGAIAALQRATGGTPRLVNILAHKALMAVYGAGADTVDAAHVRAAARDTDGALPCSPFGLGWWHKLGWSAR</sequence>
<evidence type="ECO:0000313" key="3">
    <source>
        <dbReference type="Proteomes" id="UP001303946"/>
    </source>
</evidence>
<feature type="domain" description="ORC1/DEAH AAA+ ATPase" evidence="1">
    <location>
        <begin position="42"/>
        <end position="171"/>
    </location>
</feature>
<dbReference type="SUPFAM" id="SSF52540">
    <property type="entry name" value="P-loop containing nucleoside triphosphate hydrolases"/>
    <property type="match status" value="1"/>
</dbReference>
<keyword evidence="3" id="KW-1185">Reference proteome</keyword>
<dbReference type="InterPro" id="IPR027417">
    <property type="entry name" value="P-loop_NTPase"/>
</dbReference>
<organism evidence="2 3">
    <name type="scientific">Piscinibacter gummiphilus</name>
    <dbReference type="NCBI Taxonomy" id="946333"/>
    <lineage>
        <taxon>Bacteria</taxon>
        <taxon>Pseudomonadati</taxon>
        <taxon>Pseudomonadota</taxon>
        <taxon>Betaproteobacteria</taxon>
        <taxon>Burkholderiales</taxon>
        <taxon>Sphaerotilaceae</taxon>
        <taxon>Piscinibacter</taxon>
    </lineage>
</organism>
<proteinExistence type="predicted"/>
<evidence type="ECO:0000313" key="2">
    <source>
        <dbReference type="EMBL" id="WOB09551.1"/>
    </source>
</evidence>
<dbReference type="Proteomes" id="UP001303946">
    <property type="component" value="Chromosome"/>
</dbReference>